<reference evidence="2" key="1">
    <citation type="journal article" date="2024" name="Proc. Natl. Acad. Sci. U.S.A.">
        <title>Extraordinary preservation of gene collinearity over three hundred million years revealed in homosporous lycophytes.</title>
        <authorList>
            <person name="Li C."/>
            <person name="Wickell D."/>
            <person name="Kuo L.Y."/>
            <person name="Chen X."/>
            <person name="Nie B."/>
            <person name="Liao X."/>
            <person name="Peng D."/>
            <person name="Ji J."/>
            <person name="Jenkins J."/>
            <person name="Williams M."/>
            <person name="Shu S."/>
            <person name="Plott C."/>
            <person name="Barry K."/>
            <person name="Rajasekar S."/>
            <person name="Grimwood J."/>
            <person name="Han X."/>
            <person name="Sun S."/>
            <person name="Hou Z."/>
            <person name="He W."/>
            <person name="Dai G."/>
            <person name="Sun C."/>
            <person name="Schmutz J."/>
            <person name="Leebens-Mack J.H."/>
            <person name="Li F.W."/>
            <person name="Wang L."/>
        </authorList>
    </citation>
    <scope>NUCLEOTIDE SEQUENCE [LARGE SCALE GENOMIC DNA]</scope>
    <source>
        <strain evidence="2">cv. PW_Plant_1</strain>
    </source>
</reference>
<sequence length="107" mass="12439">MRKITLGWKESSNRIITKGQFQRMIQEIENDSRDKFRGPDTTSLSVFLYSCFSISEAGGHGADDKLFRQRLDERRSENVANQIPQKETLDDIVRKKKSEANTLVLYR</sequence>
<protein>
    <submittedName>
        <fullName evidence="1">Uncharacterized protein</fullName>
    </submittedName>
</protein>
<dbReference type="Proteomes" id="UP001162992">
    <property type="component" value="Chromosome 23"/>
</dbReference>
<organism evidence="1 2">
    <name type="scientific">Diphasiastrum complanatum</name>
    <name type="common">Issler's clubmoss</name>
    <name type="synonym">Lycopodium complanatum</name>
    <dbReference type="NCBI Taxonomy" id="34168"/>
    <lineage>
        <taxon>Eukaryota</taxon>
        <taxon>Viridiplantae</taxon>
        <taxon>Streptophyta</taxon>
        <taxon>Embryophyta</taxon>
        <taxon>Tracheophyta</taxon>
        <taxon>Lycopodiopsida</taxon>
        <taxon>Lycopodiales</taxon>
        <taxon>Lycopodiaceae</taxon>
        <taxon>Lycopodioideae</taxon>
        <taxon>Diphasiastrum</taxon>
    </lineage>
</organism>
<accession>A0ACC2AA03</accession>
<proteinExistence type="predicted"/>
<keyword evidence="2" id="KW-1185">Reference proteome</keyword>
<comment type="caution">
    <text evidence="1">The sequence shown here is derived from an EMBL/GenBank/DDBJ whole genome shotgun (WGS) entry which is preliminary data.</text>
</comment>
<name>A0ACC2AA03_DIPCM</name>
<dbReference type="EMBL" id="CM055114">
    <property type="protein sequence ID" value="KAJ7514407.1"/>
    <property type="molecule type" value="Genomic_DNA"/>
</dbReference>
<evidence type="ECO:0000313" key="2">
    <source>
        <dbReference type="Proteomes" id="UP001162992"/>
    </source>
</evidence>
<evidence type="ECO:0000313" key="1">
    <source>
        <dbReference type="EMBL" id="KAJ7514407.1"/>
    </source>
</evidence>
<gene>
    <name evidence="1" type="ORF">O6H91_23G042700</name>
</gene>